<organism evidence="2">
    <name type="scientific">Sesamum radiatum</name>
    <name type="common">Black benniseed</name>
    <dbReference type="NCBI Taxonomy" id="300843"/>
    <lineage>
        <taxon>Eukaryota</taxon>
        <taxon>Viridiplantae</taxon>
        <taxon>Streptophyta</taxon>
        <taxon>Embryophyta</taxon>
        <taxon>Tracheophyta</taxon>
        <taxon>Spermatophyta</taxon>
        <taxon>Magnoliopsida</taxon>
        <taxon>eudicotyledons</taxon>
        <taxon>Gunneridae</taxon>
        <taxon>Pentapetalae</taxon>
        <taxon>asterids</taxon>
        <taxon>lamiids</taxon>
        <taxon>Lamiales</taxon>
        <taxon>Pedaliaceae</taxon>
        <taxon>Sesamum</taxon>
    </lineage>
</organism>
<dbReference type="AlphaFoldDB" id="A0AAW2KA24"/>
<name>A0AAW2KA24_SESRA</name>
<feature type="compositionally biased region" description="Basic and acidic residues" evidence="1">
    <location>
        <begin position="1"/>
        <end position="14"/>
    </location>
</feature>
<proteinExistence type="predicted"/>
<protein>
    <submittedName>
        <fullName evidence="2">Uncharacterized protein</fullName>
    </submittedName>
</protein>
<gene>
    <name evidence="2" type="ORF">Sradi_6174800</name>
</gene>
<sequence>MDKEGKKRNSKEKGSSSLPPRRGQIKAKIIEEWKETLRVGWKRGDDQCGSSNSIISQESNGRAD</sequence>
<feature type="region of interest" description="Disordered" evidence="1">
    <location>
        <begin position="1"/>
        <end position="25"/>
    </location>
</feature>
<dbReference type="EMBL" id="JACGWJ010000029">
    <property type="protein sequence ID" value="KAL0303067.1"/>
    <property type="molecule type" value="Genomic_DNA"/>
</dbReference>
<evidence type="ECO:0000256" key="1">
    <source>
        <dbReference type="SAM" id="MobiDB-lite"/>
    </source>
</evidence>
<feature type="compositionally biased region" description="Polar residues" evidence="1">
    <location>
        <begin position="48"/>
        <end position="64"/>
    </location>
</feature>
<evidence type="ECO:0000313" key="2">
    <source>
        <dbReference type="EMBL" id="KAL0303067.1"/>
    </source>
</evidence>
<reference evidence="2" key="2">
    <citation type="journal article" date="2024" name="Plant">
        <title>Genomic evolution and insights into agronomic trait innovations of Sesamum species.</title>
        <authorList>
            <person name="Miao H."/>
            <person name="Wang L."/>
            <person name="Qu L."/>
            <person name="Liu H."/>
            <person name="Sun Y."/>
            <person name="Le M."/>
            <person name="Wang Q."/>
            <person name="Wei S."/>
            <person name="Zheng Y."/>
            <person name="Lin W."/>
            <person name="Duan Y."/>
            <person name="Cao H."/>
            <person name="Xiong S."/>
            <person name="Wang X."/>
            <person name="Wei L."/>
            <person name="Li C."/>
            <person name="Ma Q."/>
            <person name="Ju M."/>
            <person name="Zhao R."/>
            <person name="Li G."/>
            <person name="Mu C."/>
            <person name="Tian Q."/>
            <person name="Mei H."/>
            <person name="Zhang T."/>
            <person name="Gao T."/>
            <person name="Zhang H."/>
        </authorList>
    </citation>
    <scope>NUCLEOTIDE SEQUENCE</scope>
    <source>
        <strain evidence="2">G02</strain>
    </source>
</reference>
<comment type="caution">
    <text evidence="2">The sequence shown here is derived from an EMBL/GenBank/DDBJ whole genome shotgun (WGS) entry which is preliminary data.</text>
</comment>
<reference evidence="2" key="1">
    <citation type="submission" date="2020-06" db="EMBL/GenBank/DDBJ databases">
        <authorList>
            <person name="Li T."/>
            <person name="Hu X."/>
            <person name="Zhang T."/>
            <person name="Song X."/>
            <person name="Zhang H."/>
            <person name="Dai N."/>
            <person name="Sheng W."/>
            <person name="Hou X."/>
            <person name="Wei L."/>
        </authorList>
    </citation>
    <scope>NUCLEOTIDE SEQUENCE</scope>
    <source>
        <strain evidence="2">G02</strain>
        <tissue evidence="2">Leaf</tissue>
    </source>
</reference>
<accession>A0AAW2KA24</accession>
<feature type="region of interest" description="Disordered" evidence="1">
    <location>
        <begin position="41"/>
        <end position="64"/>
    </location>
</feature>